<sequence length="162" mass="17924">MALRNVRQIGDSVLTKRAKEITEMTPKLQVLIEDMLDTMYDAQGVGLAAPQVGILKRLVVIDVSMEGNEPIVLINPEIIETSGEQTGYEGCLSVLGKTGIVTRPNYAKVRALNEKMEPIELEGTELLARAFCHELDHLDGHLYVDKVEGELMDSSVLDDEEE</sequence>
<feature type="active site" evidence="3">
    <location>
        <position position="134"/>
    </location>
</feature>
<organism evidence="4 5">
    <name type="scientific">Anaeromicropila populeti</name>
    <dbReference type="NCBI Taxonomy" id="37658"/>
    <lineage>
        <taxon>Bacteria</taxon>
        <taxon>Bacillati</taxon>
        <taxon>Bacillota</taxon>
        <taxon>Clostridia</taxon>
        <taxon>Lachnospirales</taxon>
        <taxon>Lachnospiraceae</taxon>
        <taxon>Anaeromicropila</taxon>
    </lineage>
</organism>
<dbReference type="EMBL" id="FOYZ01000011">
    <property type="protein sequence ID" value="SFR95582.1"/>
    <property type="molecule type" value="Genomic_DNA"/>
</dbReference>
<dbReference type="Gene3D" id="3.90.45.10">
    <property type="entry name" value="Peptide deformylase"/>
    <property type="match status" value="1"/>
</dbReference>
<keyword evidence="3" id="KW-0648">Protein biosynthesis</keyword>
<dbReference type="RefSeq" id="WP_092561817.1">
    <property type="nucleotide sequence ID" value="NZ_FOYZ01000011.1"/>
</dbReference>
<dbReference type="InterPro" id="IPR036821">
    <property type="entry name" value="Peptide_deformylase_sf"/>
</dbReference>
<dbReference type="CDD" id="cd00487">
    <property type="entry name" value="Pep_deformylase"/>
    <property type="match status" value="1"/>
</dbReference>
<dbReference type="SUPFAM" id="SSF56420">
    <property type="entry name" value="Peptide deformylase"/>
    <property type="match status" value="1"/>
</dbReference>
<feature type="binding site" evidence="3">
    <location>
        <position position="137"/>
    </location>
    <ligand>
        <name>Fe cation</name>
        <dbReference type="ChEBI" id="CHEBI:24875"/>
    </ligand>
</feature>
<dbReference type="PANTHER" id="PTHR10458:SF22">
    <property type="entry name" value="PEPTIDE DEFORMYLASE"/>
    <property type="match status" value="1"/>
</dbReference>
<evidence type="ECO:0000256" key="1">
    <source>
        <dbReference type="ARBA" id="ARBA00010759"/>
    </source>
</evidence>
<evidence type="ECO:0000313" key="5">
    <source>
        <dbReference type="Proteomes" id="UP000199659"/>
    </source>
</evidence>
<evidence type="ECO:0000313" key="4">
    <source>
        <dbReference type="EMBL" id="SFR95582.1"/>
    </source>
</evidence>
<dbReference type="PIRSF" id="PIRSF004749">
    <property type="entry name" value="Pep_def"/>
    <property type="match status" value="1"/>
</dbReference>
<dbReference type="PANTHER" id="PTHR10458">
    <property type="entry name" value="PEPTIDE DEFORMYLASE"/>
    <property type="match status" value="1"/>
</dbReference>
<dbReference type="OrthoDB" id="9784988at2"/>
<dbReference type="Proteomes" id="UP000199659">
    <property type="component" value="Unassembled WGS sequence"/>
</dbReference>
<keyword evidence="3" id="KW-0378">Hydrolase</keyword>
<keyword evidence="3" id="KW-0479">Metal-binding</keyword>
<keyword evidence="2 3" id="KW-0408">Iron</keyword>
<dbReference type="GO" id="GO:0042586">
    <property type="term" value="F:peptide deformylase activity"/>
    <property type="evidence" value="ECO:0007669"/>
    <property type="project" value="UniProtKB-UniRule"/>
</dbReference>
<comment type="cofactor">
    <cofactor evidence="3">
        <name>Fe(2+)</name>
        <dbReference type="ChEBI" id="CHEBI:29033"/>
    </cofactor>
    <text evidence="3">Binds 1 Fe(2+) ion.</text>
</comment>
<dbReference type="NCBIfam" id="TIGR00079">
    <property type="entry name" value="pept_deformyl"/>
    <property type="match status" value="1"/>
</dbReference>
<dbReference type="GO" id="GO:0046872">
    <property type="term" value="F:metal ion binding"/>
    <property type="evidence" value="ECO:0007669"/>
    <property type="project" value="UniProtKB-KW"/>
</dbReference>
<comment type="similarity">
    <text evidence="1 3">Belongs to the polypeptide deformylase family.</text>
</comment>
<comment type="catalytic activity">
    <reaction evidence="3">
        <text>N-terminal N-formyl-L-methionyl-[peptide] + H2O = N-terminal L-methionyl-[peptide] + formate</text>
        <dbReference type="Rhea" id="RHEA:24420"/>
        <dbReference type="Rhea" id="RHEA-COMP:10639"/>
        <dbReference type="Rhea" id="RHEA-COMP:10640"/>
        <dbReference type="ChEBI" id="CHEBI:15377"/>
        <dbReference type="ChEBI" id="CHEBI:15740"/>
        <dbReference type="ChEBI" id="CHEBI:49298"/>
        <dbReference type="ChEBI" id="CHEBI:64731"/>
        <dbReference type="EC" id="3.5.1.88"/>
    </reaction>
</comment>
<dbReference type="AlphaFoldDB" id="A0A1I6KWH0"/>
<dbReference type="HAMAP" id="MF_00163">
    <property type="entry name" value="Pep_deformylase"/>
    <property type="match status" value="1"/>
</dbReference>
<name>A0A1I6KWH0_9FIRM</name>
<accession>A0A1I6KWH0</accession>
<gene>
    <name evidence="3" type="primary">def</name>
    <name evidence="4" type="ORF">SAMN05661086_02787</name>
</gene>
<comment type="function">
    <text evidence="3">Removes the formyl group from the N-terminal Met of newly synthesized proteins. Requires at least a dipeptide for an efficient rate of reaction. N-terminal L-methionine is a prerequisite for activity but the enzyme has broad specificity at other positions.</text>
</comment>
<protein>
    <recommendedName>
        <fullName evidence="3">Peptide deformylase</fullName>
        <shortName evidence="3">PDF</shortName>
        <ecNumber evidence="3">3.5.1.88</ecNumber>
    </recommendedName>
    <alternativeName>
        <fullName evidence="3">Polypeptide deformylase</fullName>
    </alternativeName>
</protein>
<dbReference type="STRING" id="37658.SAMN05661086_02787"/>
<dbReference type="NCBIfam" id="NF001159">
    <property type="entry name" value="PRK00150.1-3"/>
    <property type="match status" value="1"/>
</dbReference>
<evidence type="ECO:0000256" key="2">
    <source>
        <dbReference type="ARBA" id="ARBA00023004"/>
    </source>
</evidence>
<evidence type="ECO:0000256" key="3">
    <source>
        <dbReference type="HAMAP-Rule" id="MF_00163"/>
    </source>
</evidence>
<dbReference type="Pfam" id="PF01327">
    <property type="entry name" value="Pep_deformylase"/>
    <property type="match status" value="1"/>
</dbReference>
<proteinExistence type="inferred from homology"/>
<dbReference type="InterPro" id="IPR023635">
    <property type="entry name" value="Peptide_deformylase"/>
</dbReference>
<dbReference type="PRINTS" id="PR01576">
    <property type="entry name" value="PDEFORMYLASE"/>
</dbReference>
<reference evidence="4 5" key="1">
    <citation type="submission" date="2016-10" db="EMBL/GenBank/DDBJ databases">
        <authorList>
            <person name="de Groot N.N."/>
        </authorList>
    </citation>
    <scope>NUCLEOTIDE SEQUENCE [LARGE SCALE GENOMIC DNA]</scope>
    <source>
        <strain evidence="4 5">743A</strain>
    </source>
</reference>
<dbReference type="GO" id="GO:0006412">
    <property type="term" value="P:translation"/>
    <property type="evidence" value="ECO:0007669"/>
    <property type="project" value="UniProtKB-UniRule"/>
</dbReference>
<keyword evidence="5" id="KW-1185">Reference proteome</keyword>
<feature type="binding site" evidence="3">
    <location>
        <position position="91"/>
    </location>
    <ligand>
        <name>Fe cation</name>
        <dbReference type="ChEBI" id="CHEBI:24875"/>
    </ligand>
</feature>
<feature type="binding site" evidence="3">
    <location>
        <position position="133"/>
    </location>
    <ligand>
        <name>Fe cation</name>
        <dbReference type="ChEBI" id="CHEBI:24875"/>
    </ligand>
</feature>
<dbReference type="EC" id="3.5.1.88" evidence="3"/>